<feature type="transmembrane region" description="Helical" evidence="2">
    <location>
        <begin position="193"/>
        <end position="210"/>
    </location>
</feature>
<feature type="transmembrane region" description="Helical" evidence="2">
    <location>
        <begin position="107"/>
        <end position="124"/>
    </location>
</feature>
<dbReference type="AlphaFoldDB" id="A0A0N1EAI2"/>
<dbReference type="EMBL" id="JNOC01000057">
    <property type="protein sequence ID" value="KPH55130.1"/>
    <property type="molecule type" value="Genomic_DNA"/>
</dbReference>
<feature type="transmembrane region" description="Helical" evidence="2">
    <location>
        <begin position="164"/>
        <end position="181"/>
    </location>
</feature>
<feature type="transmembrane region" description="Helical" evidence="2">
    <location>
        <begin position="361"/>
        <end position="380"/>
    </location>
</feature>
<dbReference type="UniPathway" id="UPA00378"/>
<dbReference type="InterPro" id="IPR048307">
    <property type="entry name" value="STT3_N"/>
</dbReference>
<sequence length="698" mass="80995">MSAKSMGKEKQEEAHNSQKDNQFPSTCLDSCFIQKSLKISLFFKPLFLWHFIFICIFCCAYFLFHYWDYSLFLKDSENFFNHSLILTSYDSYFYAKGAKEFLESFNVAVPYLSILAGVFAKIFGLDNVLVWSSVAFSVSFGIVLYGICFFVLEYFEILTSKSNQIFAFLGAFLGAFAPHFYQRTGAGYFDTDMLLLSLPLFAIFCLWLYIIKQKFHWLVLFGFLGFLSVNWHNGIQNILLAGFLLYLGYEGLFFCVKRYFKTPILEISSVFLIVLAPSNLGILFLVFALLMIKTRKMMIFCFLIACAYAYFFGLFNPLIAQIKAYLFGEIQYSSAYIYASVVDSILETSSHGFETLVQRSGGWLLFVLGLIGFLCFGFYFVSKRHNFIYLCIFLFPFLLLGFASLELGVRFSLFLAPILAFGVVLFFAGILDIMRRFLKTSMVVFAGYVALFLATLEYSIPKPILTNQEIRSLQSFCFLEDDIVFSWWDYGYALEYFTKAEVLLDGGLHSGSINYPIAEILMNKSSILARNFSLILAQKMQNTPKNQWKLLFEQIIQENKSNPSIFLDSLQKKDYNIRDLPKGEVYWVLPKRIMPLVANIHSFRNINLQNEKRLRESVFVYGDMPLKSAEEYFVFSDFYIKRSQDGIPLVKMFWEGREIVMDFEYLKSNLVQWLIFRNNPAMNLVFENDFVVVYQVRK</sequence>
<evidence type="ECO:0000256" key="1">
    <source>
        <dbReference type="SAM" id="MobiDB-lite"/>
    </source>
</evidence>
<feature type="compositionally biased region" description="Basic and acidic residues" evidence="1">
    <location>
        <begin position="1"/>
        <end position="18"/>
    </location>
</feature>
<dbReference type="Gene3D" id="3.40.1380.40">
    <property type="match status" value="1"/>
</dbReference>
<feature type="transmembrane region" description="Helical" evidence="2">
    <location>
        <begin position="411"/>
        <end position="431"/>
    </location>
</feature>
<evidence type="ECO:0000313" key="5">
    <source>
        <dbReference type="EMBL" id="KPH55130.1"/>
    </source>
</evidence>
<accession>A0A0N1EAI2</accession>
<feature type="transmembrane region" description="Helical" evidence="2">
    <location>
        <begin position="297"/>
        <end position="315"/>
    </location>
</feature>
<feature type="region of interest" description="Disordered" evidence="1">
    <location>
        <begin position="1"/>
        <end position="20"/>
    </location>
</feature>
<dbReference type="Proteomes" id="UP000037997">
    <property type="component" value="Unassembled WGS sequence"/>
</dbReference>
<feature type="transmembrane region" description="Helical" evidence="2">
    <location>
        <begin position="387"/>
        <end position="405"/>
    </location>
</feature>
<feature type="transmembrane region" description="Helical" evidence="2">
    <location>
        <begin position="46"/>
        <end position="67"/>
    </location>
</feature>
<comment type="caution">
    <text evidence="5">The sequence shown here is derived from an EMBL/GenBank/DDBJ whole genome shotgun (WGS) entry which is preliminary data.</text>
</comment>
<feature type="transmembrane region" description="Helical" evidence="2">
    <location>
        <begin position="130"/>
        <end position="152"/>
    </location>
</feature>
<feature type="transmembrane region" description="Helical" evidence="2">
    <location>
        <begin position="238"/>
        <end position="256"/>
    </location>
</feature>
<dbReference type="InterPro" id="IPR048999">
    <property type="entry name" value="STT3-PglB_core"/>
</dbReference>
<feature type="domain" description="Oligosaccharyl transferase STT3 N-terminal" evidence="3">
    <location>
        <begin position="62"/>
        <end position="456"/>
    </location>
</feature>
<evidence type="ECO:0000259" key="3">
    <source>
        <dbReference type="Pfam" id="PF02516"/>
    </source>
</evidence>
<dbReference type="PATRIC" id="fig|35818.11.peg.2017"/>
<gene>
    <name evidence="5" type="ORF">HPU229334_10200</name>
</gene>
<feature type="transmembrane region" description="Helical" evidence="2">
    <location>
        <begin position="443"/>
        <end position="460"/>
    </location>
</feature>
<keyword evidence="2" id="KW-0472">Membrane</keyword>
<dbReference type="GO" id="GO:0016020">
    <property type="term" value="C:membrane"/>
    <property type="evidence" value="ECO:0007669"/>
    <property type="project" value="InterPro"/>
</dbReference>
<dbReference type="Pfam" id="PF02516">
    <property type="entry name" value="STT3"/>
    <property type="match status" value="1"/>
</dbReference>
<keyword evidence="2" id="KW-0812">Transmembrane</keyword>
<feature type="transmembrane region" description="Helical" evidence="2">
    <location>
        <begin position="268"/>
        <end position="291"/>
    </location>
</feature>
<evidence type="ECO:0000256" key="2">
    <source>
        <dbReference type="SAM" id="Phobius"/>
    </source>
</evidence>
<reference evidence="5 6" key="1">
    <citation type="submission" date="2014-06" db="EMBL/GenBank/DDBJ databases">
        <title>Helicobacter pullorum isolates in fresh chicken meat - phenotypic and genotypic features.</title>
        <authorList>
            <person name="Borges V."/>
            <person name="Santos A."/>
            <person name="Correia C.B."/>
            <person name="Saraiva M."/>
            <person name="Menard A."/>
            <person name="Vieira L."/>
            <person name="Sampaio D.A."/>
            <person name="Gomes J.P."/>
            <person name="Oleastro M."/>
        </authorList>
    </citation>
    <scope>NUCLEOTIDE SEQUENCE [LARGE SCALE GENOMIC DNA]</scope>
    <source>
        <strain evidence="5 6">229334/12</strain>
    </source>
</reference>
<protein>
    <submittedName>
        <fullName evidence="5">Peptide transporter</fullName>
    </submittedName>
</protein>
<feature type="transmembrane region" description="Helical" evidence="2">
    <location>
        <begin position="215"/>
        <end position="232"/>
    </location>
</feature>
<evidence type="ECO:0000313" key="6">
    <source>
        <dbReference type="Proteomes" id="UP000037997"/>
    </source>
</evidence>
<proteinExistence type="predicted"/>
<dbReference type="STRING" id="35818.HPU229336_04760"/>
<name>A0A0N1EAI2_9HELI</name>
<evidence type="ECO:0000259" key="4">
    <source>
        <dbReference type="Pfam" id="PF21436"/>
    </source>
</evidence>
<keyword evidence="2" id="KW-1133">Transmembrane helix</keyword>
<organism evidence="5 6">
    <name type="scientific">Helicobacter pullorum</name>
    <dbReference type="NCBI Taxonomy" id="35818"/>
    <lineage>
        <taxon>Bacteria</taxon>
        <taxon>Pseudomonadati</taxon>
        <taxon>Campylobacterota</taxon>
        <taxon>Epsilonproteobacteria</taxon>
        <taxon>Campylobacterales</taxon>
        <taxon>Helicobacteraceae</taxon>
        <taxon>Helicobacter</taxon>
    </lineage>
</organism>
<dbReference type="Pfam" id="PF21436">
    <property type="entry name" value="STT3-PglB_core"/>
    <property type="match status" value="1"/>
</dbReference>
<feature type="domain" description="STT3/PglB/AglB core" evidence="4">
    <location>
        <begin position="481"/>
        <end position="609"/>
    </location>
</feature>